<evidence type="ECO:0000313" key="2">
    <source>
        <dbReference type="EMBL" id="PRX98813.1"/>
    </source>
</evidence>
<keyword evidence="3" id="KW-1185">Reference proteome</keyword>
<feature type="compositionally biased region" description="Low complexity" evidence="1">
    <location>
        <begin position="35"/>
        <end position="48"/>
    </location>
</feature>
<dbReference type="RefSeq" id="WP_106246304.1">
    <property type="nucleotide sequence ID" value="NZ_PVZC01000004.1"/>
</dbReference>
<dbReference type="GO" id="GO:0005840">
    <property type="term" value="C:ribosome"/>
    <property type="evidence" value="ECO:0007669"/>
    <property type="project" value="UniProtKB-KW"/>
</dbReference>
<gene>
    <name evidence="2" type="ORF">CLV72_104393</name>
</gene>
<feature type="region of interest" description="Disordered" evidence="1">
    <location>
        <begin position="93"/>
        <end position="114"/>
    </location>
</feature>
<evidence type="ECO:0000313" key="3">
    <source>
        <dbReference type="Proteomes" id="UP000237846"/>
    </source>
</evidence>
<dbReference type="AlphaFoldDB" id="A0A2T0Q4W8"/>
<organism evidence="2 3">
    <name type="scientific">Allonocardiopsis opalescens</name>
    <dbReference type="NCBI Taxonomy" id="1144618"/>
    <lineage>
        <taxon>Bacteria</taxon>
        <taxon>Bacillati</taxon>
        <taxon>Actinomycetota</taxon>
        <taxon>Actinomycetes</taxon>
        <taxon>Streptosporangiales</taxon>
        <taxon>Allonocardiopsis</taxon>
    </lineage>
</organism>
<evidence type="ECO:0000256" key="1">
    <source>
        <dbReference type="SAM" id="MobiDB-lite"/>
    </source>
</evidence>
<reference evidence="2 3" key="1">
    <citation type="submission" date="2018-03" db="EMBL/GenBank/DDBJ databases">
        <title>Genomic Encyclopedia of Archaeal and Bacterial Type Strains, Phase II (KMG-II): from individual species to whole genera.</title>
        <authorList>
            <person name="Goeker M."/>
        </authorList>
    </citation>
    <scope>NUCLEOTIDE SEQUENCE [LARGE SCALE GENOMIC DNA]</scope>
    <source>
        <strain evidence="2 3">DSM 45601</strain>
    </source>
</reference>
<feature type="region of interest" description="Disordered" evidence="1">
    <location>
        <begin position="27"/>
        <end position="48"/>
    </location>
</feature>
<dbReference type="Gene3D" id="3.30.1390.10">
    <property type="match status" value="3"/>
</dbReference>
<comment type="caution">
    <text evidence="2">The sequence shown here is derived from an EMBL/GenBank/DDBJ whole genome shotgun (WGS) entry which is preliminary data.</text>
</comment>
<protein>
    <submittedName>
        <fullName evidence="2">Ribosomal protein L7/L12</fullName>
    </submittedName>
</protein>
<name>A0A2T0Q4W8_9ACTN</name>
<dbReference type="OrthoDB" id="5186438at2"/>
<accession>A0A2T0Q4W8</accession>
<dbReference type="EMBL" id="PVZC01000004">
    <property type="protein sequence ID" value="PRX98813.1"/>
    <property type="molecule type" value="Genomic_DNA"/>
</dbReference>
<dbReference type="InterPro" id="IPR014719">
    <property type="entry name" value="Ribosomal_bL12_C/ClpS-like"/>
</dbReference>
<keyword evidence="2" id="KW-0689">Ribosomal protein</keyword>
<proteinExistence type="predicted"/>
<keyword evidence="2" id="KW-0687">Ribonucleoprotein</keyword>
<dbReference type="Proteomes" id="UP000237846">
    <property type="component" value="Unassembled WGS sequence"/>
</dbReference>
<sequence>MDPIQITIVVLITAGLLASAAAAEARRRRRGPRGIGAPTRAQPPAVPEQVQQRALELIGQGRDIEAIKVVRLALRVGLADAKQIVDALRADGALPVPPAGGTAPPRPPGRGLPDAVRDQALELLGRGRTIEAVKVVRERTGLGLSEAVELVDALAAGRPLPTPAGAGGLPEDVREAARALARQGRTIEAVKLVRERTGAGLAEAKRAVDALRAADGP</sequence>